<protein>
    <submittedName>
        <fullName evidence="1">Uncharacterized protein</fullName>
    </submittedName>
</protein>
<evidence type="ECO:0000313" key="1">
    <source>
        <dbReference type="EMBL" id="KEI16992.1"/>
    </source>
</evidence>
<organism evidence="1 2">
    <name type="scientific">Clostridium novyi B str. ATCC 27606</name>
    <dbReference type="NCBI Taxonomy" id="1443123"/>
    <lineage>
        <taxon>Bacteria</taxon>
        <taxon>Bacillati</taxon>
        <taxon>Bacillota</taxon>
        <taxon>Clostridia</taxon>
        <taxon>Eubacteriales</taxon>
        <taxon>Clostridiaceae</taxon>
        <taxon>Clostridium</taxon>
    </lineage>
</organism>
<dbReference type="RefSeq" id="WP_039218227.1">
    <property type="nucleotide sequence ID" value="NZ_JENW01000039.1"/>
</dbReference>
<sequence length="73" mass="8560">MEQYNIDTISKFIGEEFKKRLTQEIIDDIHVKLGTGRINHTQVRENLSSLIDDDFLDNLYHSVLNIELVNKDL</sequence>
<dbReference type="EMBL" id="JENW01000039">
    <property type="protein sequence ID" value="KEI16992.1"/>
    <property type="molecule type" value="Genomic_DNA"/>
</dbReference>
<dbReference type="AlphaFoldDB" id="A0AA40IUV2"/>
<proteinExistence type="predicted"/>
<evidence type="ECO:0000313" key="2">
    <source>
        <dbReference type="Proteomes" id="UP000027770"/>
    </source>
</evidence>
<reference evidence="1 2" key="1">
    <citation type="submission" date="2014-02" db="EMBL/GenBank/DDBJ databases">
        <title>Plasmidome dynamics in the species complex Clostridium novyi sensu lato converts strains of independent lineages into distinctly different pathogens.</title>
        <authorList>
            <person name="Skarin H."/>
            <person name="Segerman B."/>
        </authorList>
    </citation>
    <scope>NUCLEOTIDE SEQUENCE [LARGE SCALE GENOMIC DNA]</scope>
    <source>
        <strain evidence="1 2">ATCC 27606</strain>
    </source>
</reference>
<keyword evidence="2" id="KW-1185">Reference proteome</keyword>
<name>A0AA40IUV2_CLONO</name>
<comment type="caution">
    <text evidence="1">The sequence shown here is derived from an EMBL/GenBank/DDBJ whole genome shotgun (WGS) entry which is preliminary data.</text>
</comment>
<dbReference type="Proteomes" id="UP000027770">
    <property type="component" value="Unassembled WGS sequence"/>
</dbReference>
<accession>A0AA40IUV2</accession>
<gene>
    <name evidence="1" type="ORF">Z959_07900</name>
</gene>